<gene>
    <name evidence="1" type="ORF">T05_14396</name>
</gene>
<organism evidence="1 2">
    <name type="scientific">Trichinella murrelli</name>
    <dbReference type="NCBI Taxonomy" id="144512"/>
    <lineage>
        <taxon>Eukaryota</taxon>
        <taxon>Metazoa</taxon>
        <taxon>Ecdysozoa</taxon>
        <taxon>Nematoda</taxon>
        <taxon>Enoplea</taxon>
        <taxon>Dorylaimia</taxon>
        <taxon>Trichinellida</taxon>
        <taxon>Trichinellidae</taxon>
        <taxon>Trichinella</taxon>
    </lineage>
</organism>
<comment type="caution">
    <text evidence="1">The sequence shown here is derived from an EMBL/GenBank/DDBJ whole genome shotgun (WGS) entry which is preliminary data.</text>
</comment>
<protein>
    <submittedName>
        <fullName evidence="1">Uncharacterized protein</fullName>
    </submittedName>
</protein>
<dbReference type="EMBL" id="JYDJ01000823">
    <property type="protein sequence ID" value="KRX33363.1"/>
    <property type="molecule type" value="Genomic_DNA"/>
</dbReference>
<evidence type="ECO:0000313" key="2">
    <source>
        <dbReference type="Proteomes" id="UP000055048"/>
    </source>
</evidence>
<keyword evidence="2" id="KW-1185">Reference proteome</keyword>
<reference evidence="1 2" key="1">
    <citation type="submission" date="2015-01" db="EMBL/GenBank/DDBJ databases">
        <title>Evolution of Trichinella species and genotypes.</title>
        <authorList>
            <person name="Korhonen P.K."/>
            <person name="Edoardo P."/>
            <person name="Giuseppe L.R."/>
            <person name="Gasser R.B."/>
        </authorList>
    </citation>
    <scope>NUCLEOTIDE SEQUENCE [LARGE SCALE GENOMIC DNA]</scope>
    <source>
        <strain evidence="1">ISS417</strain>
    </source>
</reference>
<dbReference type="AlphaFoldDB" id="A0A0V0T4F9"/>
<accession>A0A0V0T4F9</accession>
<feature type="non-terminal residue" evidence="1">
    <location>
        <position position="1"/>
    </location>
</feature>
<sequence length="93" mass="10542">LLGNSMRLYISIGTGTVDKLFDKILDNVLGSSRFHQLFSRVSDGFLSTFILHNMGRTPFVISRHVMFSDESDNHNPSNYEGVEESKYNVKCPL</sequence>
<feature type="non-terminal residue" evidence="1">
    <location>
        <position position="93"/>
    </location>
</feature>
<evidence type="ECO:0000313" key="1">
    <source>
        <dbReference type="EMBL" id="KRX33363.1"/>
    </source>
</evidence>
<proteinExistence type="predicted"/>
<name>A0A0V0T4F9_9BILA</name>
<dbReference type="Proteomes" id="UP000055048">
    <property type="component" value="Unassembled WGS sequence"/>
</dbReference>